<dbReference type="RefSeq" id="WP_266124612.1">
    <property type="nucleotide sequence ID" value="NZ_JAJHNU010000001.1"/>
</dbReference>
<dbReference type="PANTHER" id="PTHR35936">
    <property type="entry name" value="MEMBRANE-BOUND LYTIC MUREIN TRANSGLYCOSYLASE F"/>
    <property type="match status" value="1"/>
</dbReference>
<dbReference type="PANTHER" id="PTHR35936:SF17">
    <property type="entry name" value="ARGININE-BINDING EXTRACELLULAR PROTEIN ARTP"/>
    <property type="match status" value="1"/>
</dbReference>
<accession>A0ABT8EEL4</accession>
<dbReference type="EMBL" id="JAJHNU010000001">
    <property type="protein sequence ID" value="MDN4119695.1"/>
    <property type="molecule type" value="Genomic_DNA"/>
</dbReference>
<organism evidence="4 5">
    <name type="scientific">Alcaligenes endophyticus</name>
    <dbReference type="NCBI Taxonomy" id="1929088"/>
    <lineage>
        <taxon>Bacteria</taxon>
        <taxon>Pseudomonadati</taxon>
        <taxon>Pseudomonadota</taxon>
        <taxon>Betaproteobacteria</taxon>
        <taxon>Burkholderiales</taxon>
        <taxon>Alcaligenaceae</taxon>
        <taxon>Alcaligenes</taxon>
    </lineage>
</organism>
<protein>
    <submittedName>
        <fullName evidence="4">Transporter substrate-binding domain-containing protein</fullName>
    </submittedName>
</protein>
<evidence type="ECO:0000256" key="1">
    <source>
        <dbReference type="ARBA" id="ARBA00022729"/>
    </source>
</evidence>
<name>A0ABT8EEL4_9BURK</name>
<dbReference type="Proteomes" id="UP001168613">
    <property type="component" value="Unassembled WGS sequence"/>
</dbReference>
<evidence type="ECO:0000256" key="2">
    <source>
        <dbReference type="SAM" id="SignalP"/>
    </source>
</evidence>
<keyword evidence="5" id="KW-1185">Reference proteome</keyword>
<gene>
    <name evidence="4" type="ORF">LMS43_00180</name>
</gene>
<dbReference type="SMART" id="SM00062">
    <property type="entry name" value="PBPb"/>
    <property type="match status" value="1"/>
</dbReference>
<reference evidence="4" key="1">
    <citation type="submission" date="2021-11" db="EMBL/GenBank/DDBJ databases">
        <title>Draft genome sequence of Alcaligenes endophyticus type strain CCUG 75668T.</title>
        <authorList>
            <person name="Salva-Serra F."/>
            <person name="Duran R.E."/>
            <person name="Seeger M."/>
            <person name="Moore E.R.B."/>
            <person name="Jaen-Luchoro D."/>
        </authorList>
    </citation>
    <scope>NUCLEOTIDE SEQUENCE</scope>
    <source>
        <strain evidence="4">CCUG 75668</strain>
    </source>
</reference>
<comment type="caution">
    <text evidence="4">The sequence shown here is derived from an EMBL/GenBank/DDBJ whole genome shotgun (WGS) entry which is preliminary data.</text>
</comment>
<feature type="domain" description="Solute-binding protein family 3/N-terminal" evidence="3">
    <location>
        <begin position="24"/>
        <end position="259"/>
    </location>
</feature>
<feature type="signal peptide" evidence="2">
    <location>
        <begin position="1"/>
        <end position="22"/>
    </location>
</feature>
<proteinExistence type="predicted"/>
<evidence type="ECO:0000313" key="5">
    <source>
        <dbReference type="Proteomes" id="UP001168613"/>
    </source>
</evidence>
<dbReference type="InterPro" id="IPR001638">
    <property type="entry name" value="Solute-binding_3/MltF_N"/>
</dbReference>
<evidence type="ECO:0000313" key="4">
    <source>
        <dbReference type="EMBL" id="MDN4119695.1"/>
    </source>
</evidence>
<sequence>MSFVRNTLLGAILAISGSQALADNLRIGTEGGYPPWSMVDAAGKVTGFDADVGAALCAELKSDCRFVVQSFDSLIPSLDARRFDLIISGMSYTPERAKRINFSIPYAVEDAIFILPKNSPLIQAPDDKTIFAGLDKKTIGVQAGTTHGAFLAKMAPDVKIKNYDTLDQMQIDLEAGRLDGTFADLTSQSQFLNKMGNTDFSLTEYVIPGTADPETLGYGIAVGIHKDNAELKSKVDAALCKLIEDGTVKTASKKWFDIDIANYEICKK</sequence>
<dbReference type="Gene3D" id="3.40.190.10">
    <property type="entry name" value="Periplasmic binding protein-like II"/>
    <property type="match status" value="2"/>
</dbReference>
<feature type="chain" id="PRO_5045211342" evidence="2">
    <location>
        <begin position="23"/>
        <end position="268"/>
    </location>
</feature>
<dbReference type="Pfam" id="PF00497">
    <property type="entry name" value="SBP_bac_3"/>
    <property type="match status" value="1"/>
</dbReference>
<dbReference type="SUPFAM" id="SSF53850">
    <property type="entry name" value="Periplasmic binding protein-like II"/>
    <property type="match status" value="1"/>
</dbReference>
<evidence type="ECO:0000259" key="3">
    <source>
        <dbReference type="SMART" id="SM00062"/>
    </source>
</evidence>
<keyword evidence="1 2" id="KW-0732">Signal</keyword>